<comment type="similarity">
    <text evidence="8">Belongs to the binding-protein-dependent transport system permease family.</text>
</comment>
<evidence type="ECO:0000259" key="9">
    <source>
        <dbReference type="PROSITE" id="PS50928"/>
    </source>
</evidence>
<sequence>MVIKFTKRPNWSLLLSFFILFLITIPIFYIVIHIFNDIKPTTKTLFDTYLMIYIKNSFIIVFFTAIFTTIIGVFLAYFETFYEYKFRNFFRFTLILPFAFPSYLFGYIYTDFFSYSGWFITWLRVNYDIRLHFDIMNIYGCIFILTIAFFPYVYILLRGFLSKFSLNLIESAQSLGKSDLYIFFKVVLPLSRAAIVAGTSLCIMECLNAYGVPNYFGLHVFSTGIYKAWVGYQDLNAAIKLAGILLSIVFSLMILEKIFRKPYSMTTTKNRVFSRKKLSKKNEIIVLTLFFTILFVSLILPTIHLFVWISRTFNYIDWGNLILISKNTILLTIISTVMIILISLFLNETIRFKKGKTKEMFSTLANMGYSIPGSVIAIGMLILFISIDHFLGNFYKNLGIDKNLVLTLSPIILMFSYCIRFLCLGYNGIEAGLKRVNPSYHESSLSLGKGKFQTFLKVDLPMIQTSIYSAFILIFIEIIKELPLASLLSPPNFKTLAFEMDRYASDEQLAMTSVPAFVVVVICLVLLIVFNVIQKKAKK</sequence>
<evidence type="ECO:0000313" key="10">
    <source>
        <dbReference type="EMBL" id="PSM51345.1"/>
    </source>
</evidence>
<accession>A0A2P8QYL0</accession>
<feature type="transmembrane region" description="Helical" evidence="8">
    <location>
        <begin position="329"/>
        <end position="346"/>
    </location>
</feature>
<dbReference type="AlphaFoldDB" id="A0A2P8QYL0"/>
<feature type="domain" description="ABC transmembrane type-1" evidence="9">
    <location>
        <begin position="325"/>
        <end position="530"/>
    </location>
</feature>
<keyword evidence="4" id="KW-0997">Cell inner membrane</keyword>
<dbReference type="PANTHER" id="PTHR43357:SF3">
    <property type="entry name" value="FE(3+)-TRANSPORT SYSTEM PERMEASE PROTEIN FBPB 2"/>
    <property type="match status" value="1"/>
</dbReference>
<dbReference type="Pfam" id="PF00528">
    <property type="entry name" value="BPD_transp_1"/>
    <property type="match status" value="2"/>
</dbReference>
<keyword evidence="5 8" id="KW-0812">Transmembrane</keyword>
<dbReference type="InterPro" id="IPR035906">
    <property type="entry name" value="MetI-like_sf"/>
</dbReference>
<feature type="transmembrane region" description="Helical" evidence="8">
    <location>
        <begin position="12"/>
        <end position="32"/>
    </location>
</feature>
<dbReference type="CDD" id="cd06261">
    <property type="entry name" value="TM_PBP2"/>
    <property type="match status" value="2"/>
</dbReference>
<evidence type="ECO:0000256" key="5">
    <source>
        <dbReference type="ARBA" id="ARBA00022692"/>
    </source>
</evidence>
<evidence type="ECO:0000256" key="8">
    <source>
        <dbReference type="RuleBase" id="RU363032"/>
    </source>
</evidence>
<comment type="caution">
    <text evidence="10">The sequence shown here is derived from an EMBL/GenBank/DDBJ whole genome shotgun (WGS) entry which is preliminary data.</text>
</comment>
<keyword evidence="11" id="KW-1185">Reference proteome</keyword>
<feature type="transmembrane region" description="Helical" evidence="8">
    <location>
        <begin position="89"/>
        <end position="109"/>
    </location>
</feature>
<feature type="transmembrane region" description="Helical" evidence="8">
    <location>
        <begin position="182"/>
        <end position="210"/>
    </location>
</feature>
<feature type="transmembrane region" description="Helical" evidence="8">
    <location>
        <begin position="407"/>
        <end position="429"/>
    </location>
</feature>
<feature type="transmembrane region" description="Helical" evidence="8">
    <location>
        <begin position="284"/>
        <end position="309"/>
    </location>
</feature>
<keyword evidence="2 8" id="KW-0813">Transport</keyword>
<evidence type="ECO:0000256" key="7">
    <source>
        <dbReference type="ARBA" id="ARBA00023136"/>
    </source>
</evidence>
<reference evidence="11" key="1">
    <citation type="submission" date="2017-10" db="EMBL/GenBank/DDBJ databases">
        <title>Campylobacter species from seals.</title>
        <authorList>
            <person name="Gilbert M.J."/>
            <person name="Zomer A.L."/>
            <person name="Timmerman A.J."/>
            <person name="Duim B."/>
            <person name="Wagenaar J.A."/>
        </authorList>
    </citation>
    <scope>NUCLEOTIDE SEQUENCE [LARGE SCALE GENOMIC DNA]</scope>
    <source>
        <strain evidence="11">17S00004-5</strain>
    </source>
</reference>
<comment type="subcellular location">
    <subcellularLocation>
        <location evidence="1">Cell inner membrane</location>
        <topology evidence="1">Multi-pass membrane protein</topology>
    </subcellularLocation>
    <subcellularLocation>
        <location evidence="8">Cell membrane</location>
        <topology evidence="8">Multi-pass membrane protein</topology>
    </subcellularLocation>
</comment>
<keyword evidence="6 8" id="KW-1133">Transmembrane helix</keyword>
<dbReference type="PANTHER" id="PTHR43357">
    <property type="entry name" value="INNER MEMBRANE ABC TRANSPORTER PERMEASE PROTEIN YDCV"/>
    <property type="match status" value="1"/>
</dbReference>
<dbReference type="OrthoDB" id="9795403at2"/>
<proteinExistence type="inferred from homology"/>
<evidence type="ECO:0000256" key="3">
    <source>
        <dbReference type="ARBA" id="ARBA00022475"/>
    </source>
</evidence>
<feature type="transmembrane region" description="Helical" evidence="8">
    <location>
        <begin position="237"/>
        <end position="255"/>
    </location>
</feature>
<name>A0A2P8QYL0_9BACT</name>
<feature type="domain" description="ABC transmembrane type-1" evidence="9">
    <location>
        <begin position="54"/>
        <end position="254"/>
    </location>
</feature>
<evidence type="ECO:0000256" key="4">
    <source>
        <dbReference type="ARBA" id="ARBA00022519"/>
    </source>
</evidence>
<dbReference type="SUPFAM" id="SSF161098">
    <property type="entry name" value="MetI-like"/>
    <property type="match status" value="2"/>
</dbReference>
<feature type="transmembrane region" description="Helical" evidence="8">
    <location>
        <begin position="509"/>
        <end position="533"/>
    </location>
</feature>
<dbReference type="Proteomes" id="UP000240535">
    <property type="component" value="Unassembled WGS sequence"/>
</dbReference>
<evidence type="ECO:0000256" key="2">
    <source>
        <dbReference type="ARBA" id="ARBA00022448"/>
    </source>
</evidence>
<dbReference type="GO" id="GO:0005886">
    <property type="term" value="C:plasma membrane"/>
    <property type="evidence" value="ECO:0007669"/>
    <property type="project" value="UniProtKB-SubCell"/>
</dbReference>
<dbReference type="EMBL" id="PDHH01000009">
    <property type="protein sequence ID" value="PSM51345.1"/>
    <property type="molecule type" value="Genomic_DNA"/>
</dbReference>
<protein>
    <recommendedName>
        <fullName evidence="9">ABC transmembrane type-1 domain-containing protein</fullName>
    </recommendedName>
</protein>
<feature type="transmembrane region" description="Helical" evidence="8">
    <location>
        <begin position="467"/>
        <end position="489"/>
    </location>
</feature>
<evidence type="ECO:0000313" key="11">
    <source>
        <dbReference type="Proteomes" id="UP000240535"/>
    </source>
</evidence>
<dbReference type="PROSITE" id="PS50928">
    <property type="entry name" value="ABC_TM1"/>
    <property type="match status" value="2"/>
</dbReference>
<feature type="transmembrane region" description="Helical" evidence="8">
    <location>
        <begin position="52"/>
        <end position="77"/>
    </location>
</feature>
<evidence type="ECO:0000256" key="6">
    <source>
        <dbReference type="ARBA" id="ARBA00022989"/>
    </source>
</evidence>
<feature type="transmembrane region" description="Helical" evidence="8">
    <location>
        <begin position="367"/>
        <end position="387"/>
    </location>
</feature>
<dbReference type="GO" id="GO:0055085">
    <property type="term" value="P:transmembrane transport"/>
    <property type="evidence" value="ECO:0007669"/>
    <property type="project" value="InterPro"/>
</dbReference>
<gene>
    <name evidence="10" type="ORF">CQ405_08890</name>
</gene>
<evidence type="ECO:0000256" key="1">
    <source>
        <dbReference type="ARBA" id="ARBA00004429"/>
    </source>
</evidence>
<keyword evidence="7 8" id="KW-0472">Membrane</keyword>
<organism evidence="10 11">
    <name type="scientific">Campylobacter blaseri</name>
    <dbReference type="NCBI Taxonomy" id="2042961"/>
    <lineage>
        <taxon>Bacteria</taxon>
        <taxon>Pseudomonadati</taxon>
        <taxon>Campylobacterota</taxon>
        <taxon>Epsilonproteobacteria</taxon>
        <taxon>Campylobacterales</taxon>
        <taxon>Campylobacteraceae</taxon>
        <taxon>Campylobacter</taxon>
    </lineage>
</organism>
<dbReference type="InterPro" id="IPR000515">
    <property type="entry name" value="MetI-like"/>
</dbReference>
<keyword evidence="3" id="KW-1003">Cell membrane</keyword>
<feature type="transmembrane region" description="Helical" evidence="8">
    <location>
        <begin position="136"/>
        <end position="161"/>
    </location>
</feature>
<dbReference type="Gene3D" id="1.10.3720.10">
    <property type="entry name" value="MetI-like"/>
    <property type="match status" value="2"/>
</dbReference>